<dbReference type="Gene3D" id="3.50.50.60">
    <property type="entry name" value="FAD/NAD(P)-binding domain"/>
    <property type="match status" value="2"/>
</dbReference>
<organism evidence="4 5">
    <name type="scientific">Leptospira barantonii</name>
    <dbReference type="NCBI Taxonomy" id="2023184"/>
    <lineage>
        <taxon>Bacteria</taxon>
        <taxon>Pseudomonadati</taxon>
        <taxon>Spirochaetota</taxon>
        <taxon>Spirochaetia</taxon>
        <taxon>Leptospirales</taxon>
        <taxon>Leptospiraceae</taxon>
        <taxon>Leptospira</taxon>
    </lineage>
</organism>
<keyword evidence="1" id="KW-0285">Flavoprotein</keyword>
<accession>A0A5F2B2K4</accession>
<reference evidence="4 5" key="1">
    <citation type="journal article" date="2019" name="PLoS Negl. Trop. Dis.">
        <title>Revisiting the worldwide diversity of Leptospira species in the environment.</title>
        <authorList>
            <person name="Vincent A.T."/>
            <person name="Schiettekatte O."/>
            <person name="Bourhy P."/>
            <person name="Veyrier F.J."/>
            <person name="Picardeau M."/>
        </authorList>
    </citation>
    <scope>NUCLEOTIDE SEQUENCE [LARGE SCALE GENOMIC DNA]</scope>
    <source>
        <strain evidence="4 5">201702444</strain>
    </source>
</reference>
<proteinExistence type="predicted"/>
<comment type="caution">
    <text evidence="4">The sequence shown here is derived from an EMBL/GenBank/DDBJ whole genome shotgun (WGS) entry which is preliminary data.</text>
</comment>
<dbReference type="InterPro" id="IPR050097">
    <property type="entry name" value="Ferredoxin-NADP_redctase_2"/>
</dbReference>
<dbReference type="AlphaFoldDB" id="A0A5F2B2K4"/>
<dbReference type="EMBL" id="RQGN01000100">
    <property type="protein sequence ID" value="TGL93129.1"/>
    <property type="molecule type" value="Genomic_DNA"/>
</dbReference>
<feature type="domain" description="FAD/NAD(P)-binding" evidence="3">
    <location>
        <begin position="6"/>
        <end position="274"/>
    </location>
</feature>
<evidence type="ECO:0000259" key="3">
    <source>
        <dbReference type="Pfam" id="PF07992"/>
    </source>
</evidence>
<sequence length="308" mass="33468">MKLDSEVLIIGGGPAGLSAALALGRMSRSALVCDDNRPRNAASSHLNNFPTRDGIHPAEWRALVKKDLEKYKTIAFFDGSVISVEKTSFGFNAKFSSGDTASFKKVILAYGVEDRPLSVPGFQELWGKSIFHCPYCHGFEIRGSRIALISNSEMTFHMVTLVNDLASDLILLTNGKAVFNEEQKDLLKRRNVRLIEEQITGFAHEGEQLKSISLMNGEIIERDAAFFQPIFPFKLKSMIGEQLGCEKTQFGLYKVNERGATSVDGVFACGDNVNLAHSVLLAAGSGGMAGAGTVAALLGEKFSEMVHS</sequence>
<name>A0A5F2B2K4_9LEPT</name>
<dbReference type="InterPro" id="IPR036188">
    <property type="entry name" value="FAD/NAD-bd_sf"/>
</dbReference>
<evidence type="ECO:0000313" key="4">
    <source>
        <dbReference type="EMBL" id="TGL93129.1"/>
    </source>
</evidence>
<dbReference type="RefSeq" id="WP_135672327.1">
    <property type="nucleotide sequence ID" value="NZ_RQGN01000100.1"/>
</dbReference>
<evidence type="ECO:0000313" key="5">
    <source>
        <dbReference type="Proteomes" id="UP000298429"/>
    </source>
</evidence>
<evidence type="ECO:0000256" key="1">
    <source>
        <dbReference type="ARBA" id="ARBA00022630"/>
    </source>
</evidence>
<dbReference type="GO" id="GO:0016491">
    <property type="term" value="F:oxidoreductase activity"/>
    <property type="evidence" value="ECO:0007669"/>
    <property type="project" value="UniProtKB-KW"/>
</dbReference>
<dbReference type="OrthoDB" id="9806179at2"/>
<dbReference type="PRINTS" id="PR00469">
    <property type="entry name" value="PNDRDTASEII"/>
</dbReference>
<dbReference type="Proteomes" id="UP000298429">
    <property type="component" value="Unassembled WGS sequence"/>
</dbReference>
<evidence type="ECO:0000256" key="2">
    <source>
        <dbReference type="ARBA" id="ARBA00023002"/>
    </source>
</evidence>
<dbReference type="PRINTS" id="PR00368">
    <property type="entry name" value="FADPNR"/>
</dbReference>
<dbReference type="Pfam" id="PF07992">
    <property type="entry name" value="Pyr_redox_2"/>
    <property type="match status" value="1"/>
</dbReference>
<dbReference type="InterPro" id="IPR023753">
    <property type="entry name" value="FAD/NAD-binding_dom"/>
</dbReference>
<dbReference type="PANTHER" id="PTHR48105">
    <property type="entry name" value="THIOREDOXIN REDUCTASE 1-RELATED-RELATED"/>
    <property type="match status" value="1"/>
</dbReference>
<keyword evidence="2" id="KW-0560">Oxidoreductase</keyword>
<dbReference type="SUPFAM" id="SSF51905">
    <property type="entry name" value="FAD/NAD(P)-binding domain"/>
    <property type="match status" value="1"/>
</dbReference>
<gene>
    <name evidence="4" type="ORF">EHQ76_18320</name>
</gene>
<protein>
    <submittedName>
        <fullName evidence="4">NAD(P)/FAD-dependent oxidoreductase</fullName>
    </submittedName>
</protein>